<dbReference type="CDD" id="cd00038">
    <property type="entry name" value="CAP_ED"/>
    <property type="match status" value="2"/>
</dbReference>
<keyword evidence="5" id="KW-0677">Repeat</keyword>
<dbReference type="FunFam" id="2.60.120.10:FF:000039">
    <property type="entry name" value="cAMP-dependent protein kinase regulatory subunit"/>
    <property type="match status" value="1"/>
</dbReference>
<dbReference type="VEuPathDB" id="CryptoDB:Cvel_27909"/>
<evidence type="ECO:0000256" key="5">
    <source>
        <dbReference type="ARBA" id="ARBA00022737"/>
    </source>
</evidence>
<dbReference type="GO" id="GO:0030552">
    <property type="term" value="F:cAMP binding"/>
    <property type="evidence" value="ECO:0007669"/>
    <property type="project" value="UniProtKB-KW"/>
</dbReference>
<sequence length="398" mass="44651">MSAADHQMYIQTKINPVLEALVTQTLLERPEDPVPFMVDWLCKQASKDGELPEVKKLKGEVEELKNRIRVLEGGGNLGKSEVEDEEDEDDDEDEDEVGDLPEFTQVNRGRGPRASVSAEAYGAWNKKDTEFKAPVYEKTEDQVTRIKGVLANSFLFSALEAKDLETVILAMQEKTLKAKERPICQGDDGDVLYVVEKGILDCYKKFDGESDEKLVKTCEVGDVFGELALLYNCPRAASVEARDDAVVWSLDRESFNAIVKDAASKKRELYDKFLTSVPLLESMDAYERNKIADALKTETFSDGDFICKQGDPGDKFFLLEDGEAVATKAFVEGQEPKEVMKYKTGDYFGELALLKNEPRAANVIAKGSCRCAFLDRKSFKRLLGPLEDILRRATDRYN</sequence>
<dbReference type="GO" id="GO:0033554">
    <property type="term" value="P:cellular response to stress"/>
    <property type="evidence" value="ECO:0007669"/>
    <property type="project" value="UniProtKB-ARBA"/>
</dbReference>
<organism evidence="11">
    <name type="scientific">Chromera velia CCMP2878</name>
    <dbReference type="NCBI Taxonomy" id="1169474"/>
    <lineage>
        <taxon>Eukaryota</taxon>
        <taxon>Sar</taxon>
        <taxon>Alveolata</taxon>
        <taxon>Colpodellida</taxon>
        <taxon>Chromeraceae</taxon>
        <taxon>Chromera</taxon>
    </lineage>
</organism>
<gene>
    <name evidence="11" type="ORF">Cvel_27909</name>
</gene>
<dbReference type="Gene3D" id="2.60.120.10">
    <property type="entry name" value="Jelly Rolls"/>
    <property type="match status" value="2"/>
</dbReference>
<dbReference type="GO" id="GO:0004862">
    <property type="term" value="F:cAMP-dependent protein kinase inhibitor activity"/>
    <property type="evidence" value="ECO:0007669"/>
    <property type="project" value="TreeGrafter"/>
</dbReference>
<feature type="binding site" evidence="8">
    <location>
        <position position="350"/>
    </location>
    <ligand>
        <name>3',5'-cyclic AMP</name>
        <dbReference type="ChEBI" id="CHEBI:58165"/>
        <label>2</label>
    </ligand>
</feature>
<dbReference type="AlphaFoldDB" id="A0A0G4HIE2"/>
<keyword evidence="4 8" id="KW-0116">cAMP-binding</keyword>
<dbReference type="EMBL" id="CDMZ01002791">
    <property type="protein sequence ID" value="CEM43916.1"/>
    <property type="molecule type" value="Genomic_DNA"/>
</dbReference>
<dbReference type="SMART" id="SM00100">
    <property type="entry name" value="cNMP"/>
    <property type="match status" value="2"/>
</dbReference>
<accession>A0A0G4HIE2</accession>
<feature type="domain" description="Cyclic nucleotide-binding" evidence="10">
    <location>
        <begin position="279"/>
        <end position="398"/>
    </location>
</feature>
<evidence type="ECO:0000256" key="1">
    <source>
        <dbReference type="ARBA" id="ARBA00005753"/>
    </source>
</evidence>
<feature type="binding site" evidence="8">
    <location>
        <position position="235"/>
    </location>
    <ligand>
        <name>3',5'-cyclic AMP</name>
        <dbReference type="ChEBI" id="CHEBI:58165"/>
        <label>1</label>
    </ligand>
</feature>
<dbReference type="GO" id="GO:0005829">
    <property type="term" value="C:cytosol"/>
    <property type="evidence" value="ECO:0007669"/>
    <property type="project" value="TreeGrafter"/>
</dbReference>
<dbReference type="PROSITE" id="PS00889">
    <property type="entry name" value="CNMP_BINDING_2"/>
    <property type="match status" value="2"/>
</dbReference>
<feature type="domain" description="Cyclic nucleotide-binding" evidence="10">
    <location>
        <begin position="155"/>
        <end position="276"/>
    </location>
</feature>
<dbReference type="SUPFAM" id="SSF51206">
    <property type="entry name" value="cAMP-binding domain-like"/>
    <property type="match status" value="2"/>
</dbReference>
<evidence type="ECO:0000256" key="4">
    <source>
        <dbReference type="ARBA" id="ARBA00022566"/>
    </source>
</evidence>
<dbReference type="InterPro" id="IPR050503">
    <property type="entry name" value="cAMP-dep_PK_reg_su-like"/>
</dbReference>
<evidence type="ECO:0000256" key="2">
    <source>
        <dbReference type="ARBA" id="ARBA00020355"/>
    </source>
</evidence>
<dbReference type="FunFam" id="2.60.120.10:FF:000006">
    <property type="entry name" value="cAMP-dependent protein kinase type I-alpha regulatory subunit"/>
    <property type="match status" value="1"/>
</dbReference>
<proteinExistence type="inferred from homology"/>
<dbReference type="PROSITE" id="PS00888">
    <property type="entry name" value="CNMP_BINDING_1"/>
    <property type="match status" value="1"/>
</dbReference>
<dbReference type="InterPro" id="IPR000595">
    <property type="entry name" value="cNMP-bd_dom"/>
</dbReference>
<feature type="binding site" evidence="8">
    <location>
        <position position="359"/>
    </location>
    <ligand>
        <name>3',5'-cyclic AMP</name>
        <dbReference type="ChEBI" id="CHEBI:58165"/>
        <label>2</label>
    </ligand>
</feature>
<comment type="similarity">
    <text evidence="1">Belongs to the cAMP-dependent kinase regulatory chain family.</text>
</comment>
<evidence type="ECO:0000256" key="8">
    <source>
        <dbReference type="PIRSR" id="PIRSR000548-1"/>
    </source>
</evidence>
<evidence type="ECO:0000256" key="7">
    <source>
        <dbReference type="ARBA" id="ARBA00023149"/>
    </source>
</evidence>
<dbReference type="PhylomeDB" id="A0A0G4HIE2"/>
<feature type="region of interest" description="Disordered" evidence="9">
    <location>
        <begin position="75"/>
        <end position="114"/>
    </location>
</feature>
<name>A0A0G4HIE2_9ALVE</name>
<dbReference type="PIRSF" id="PIRSF000548">
    <property type="entry name" value="PK_regulatory"/>
    <property type="match status" value="1"/>
</dbReference>
<evidence type="ECO:0000256" key="9">
    <source>
        <dbReference type="SAM" id="MobiDB-lite"/>
    </source>
</evidence>
<dbReference type="InterPro" id="IPR014710">
    <property type="entry name" value="RmlC-like_jellyroll"/>
</dbReference>
<dbReference type="InterPro" id="IPR018488">
    <property type="entry name" value="cNMP-bd_CS"/>
</dbReference>
<keyword evidence="6 8" id="KW-0547">Nucleotide-binding</keyword>
<dbReference type="InterPro" id="IPR012198">
    <property type="entry name" value="cAMP_dep_PK_reg_su"/>
</dbReference>
<dbReference type="PRINTS" id="PR00103">
    <property type="entry name" value="CAMPKINASE"/>
</dbReference>
<dbReference type="PANTHER" id="PTHR11635">
    <property type="entry name" value="CAMP-DEPENDENT PROTEIN KINASE REGULATORY CHAIN"/>
    <property type="match status" value="1"/>
</dbReference>
<keyword evidence="7 8" id="KW-0114">cAMP</keyword>
<dbReference type="CDD" id="cd22964">
    <property type="entry name" value="DD_CrRSP_unchar"/>
    <property type="match status" value="1"/>
</dbReference>
<protein>
    <recommendedName>
        <fullName evidence="2">cAMP-dependent protein kinase regulatory subunit</fullName>
    </recommendedName>
</protein>
<feature type="compositionally biased region" description="Acidic residues" evidence="9">
    <location>
        <begin position="82"/>
        <end position="99"/>
    </location>
</feature>
<dbReference type="InterPro" id="IPR018490">
    <property type="entry name" value="cNMP-bd_dom_sf"/>
</dbReference>
<dbReference type="PANTHER" id="PTHR11635:SF152">
    <property type="entry name" value="CAMP-DEPENDENT PROTEIN KINASE TYPE I REGULATORY SUBUNIT-RELATED"/>
    <property type="match status" value="1"/>
</dbReference>
<feature type="binding site" evidence="8">
    <location>
        <position position="226"/>
    </location>
    <ligand>
        <name>3',5'-cyclic AMP</name>
        <dbReference type="ChEBI" id="CHEBI:58165"/>
        <label>1</label>
    </ligand>
</feature>
<evidence type="ECO:0000256" key="3">
    <source>
        <dbReference type="ARBA" id="ARBA00022553"/>
    </source>
</evidence>
<dbReference type="GO" id="GO:0005952">
    <property type="term" value="C:cAMP-dependent protein kinase complex"/>
    <property type="evidence" value="ECO:0007669"/>
    <property type="project" value="InterPro"/>
</dbReference>
<dbReference type="GO" id="GO:0034236">
    <property type="term" value="F:protein kinase A catalytic subunit binding"/>
    <property type="evidence" value="ECO:0007669"/>
    <property type="project" value="TreeGrafter"/>
</dbReference>
<evidence type="ECO:0000259" key="10">
    <source>
        <dbReference type="PROSITE" id="PS50042"/>
    </source>
</evidence>
<keyword evidence="3" id="KW-0597">Phosphoprotein</keyword>
<evidence type="ECO:0000313" key="11">
    <source>
        <dbReference type="EMBL" id="CEM43916.1"/>
    </source>
</evidence>
<dbReference type="PROSITE" id="PS50042">
    <property type="entry name" value="CNMP_BINDING_3"/>
    <property type="match status" value="2"/>
</dbReference>
<reference evidence="11" key="1">
    <citation type="submission" date="2014-11" db="EMBL/GenBank/DDBJ databases">
        <authorList>
            <person name="Otto D Thomas"/>
            <person name="Naeem Raeece"/>
        </authorList>
    </citation>
    <scope>NUCLEOTIDE SEQUENCE</scope>
</reference>
<evidence type="ECO:0000256" key="6">
    <source>
        <dbReference type="ARBA" id="ARBA00022741"/>
    </source>
</evidence>
<dbReference type="Pfam" id="PF00027">
    <property type="entry name" value="cNMP_binding"/>
    <property type="match status" value="2"/>
</dbReference>